<dbReference type="SUPFAM" id="SSF56935">
    <property type="entry name" value="Porins"/>
    <property type="match status" value="1"/>
</dbReference>
<dbReference type="PROSITE" id="PS52016">
    <property type="entry name" value="TONB_DEPENDENT_REC_3"/>
    <property type="match status" value="1"/>
</dbReference>
<dbReference type="InterPro" id="IPR037066">
    <property type="entry name" value="Plug_dom_sf"/>
</dbReference>
<keyword evidence="11" id="KW-1185">Reference proteome</keyword>
<dbReference type="InterPro" id="IPR023996">
    <property type="entry name" value="TonB-dep_OMP_SusC/RagA"/>
</dbReference>
<dbReference type="SUPFAM" id="SSF49464">
    <property type="entry name" value="Carboxypeptidase regulatory domain-like"/>
    <property type="match status" value="1"/>
</dbReference>
<dbReference type="InterPro" id="IPR036942">
    <property type="entry name" value="Beta-barrel_TonB_sf"/>
</dbReference>
<dbReference type="NCBIfam" id="TIGR04056">
    <property type="entry name" value="OMP_RagA_SusC"/>
    <property type="match status" value="1"/>
</dbReference>
<dbReference type="EMBL" id="JACRYL010000001">
    <property type="protein sequence ID" value="MBC6109070.1"/>
    <property type="molecule type" value="Genomic_DNA"/>
</dbReference>
<evidence type="ECO:0000259" key="9">
    <source>
        <dbReference type="Pfam" id="PF07715"/>
    </source>
</evidence>
<dbReference type="Gene3D" id="2.60.40.1120">
    <property type="entry name" value="Carboxypeptidase-like, regulatory domain"/>
    <property type="match status" value="1"/>
</dbReference>
<dbReference type="Pfam" id="PF13715">
    <property type="entry name" value="CarbopepD_reg_2"/>
    <property type="match status" value="1"/>
</dbReference>
<evidence type="ECO:0000256" key="3">
    <source>
        <dbReference type="ARBA" id="ARBA00022452"/>
    </source>
</evidence>
<dbReference type="NCBIfam" id="TIGR04057">
    <property type="entry name" value="SusC_RagA_signa"/>
    <property type="match status" value="1"/>
</dbReference>
<evidence type="ECO:0000313" key="11">
    <source>
        <dbReference type="Proteomes" id="UP000652755"/>
    </source>
</evidence>
<evidence type="ECO:0000313" key="10">
    <source>
        <dbReference type="EMBL" id="MBC6109070.1"/>
    </source>
</evidence>
<comment type="subcellular location">
    <subcellularLocation>
        <location evidence="1 7">Cell outer membrane</location>
        <topology evidence="1 7">Multi-pass membrane protein</topology>
    </subcellularLocation>
</comment>
<evidence type="ECO:0000256" key="8">
    <source>
        <dbReference type="SAM" id="SignalP"/>
    </source>
</evidence>
<dbReference type="RefSeq" id="WP_187069555.1">
    <property type="nucleotide sequence ID" value="NZ_JACRYL010000001.1"/>
</dbReference>
<feature type="domain" description="TonB-dependent receptor plug" evidence="9">
    <location>
        <begin position="215"/>
        <end position="338"/>
    </location>
</feature>
<evidence type="ECO:0000256" key="2">
    <source>
        <dbReference type="ARBA" id="ARBA00022448"/>
    </source>
</evidence>
<keyword evidence="3 7" id="KW-1134">Transmembrane beta strand</keyword>
<comment type="similarity">
    <text evidence="7">Belongs to the TonB-dependent receptor family.</text>
</comment>
<dbReference type="Proteomes" id="UP000652755">
    <property type="component" value="Unassembled WGS sequence"/>
</dbReference>
<feature type="signal peptide" evidence="8">
    <location>
        <begin position="1"/>
        <end position="32"/>
    </location>
</feature>
<keyword evidence="2 7" id="KW-0813">Transport</keyword>
<dbReference type="InterPro" id="IPR012910">
    <property type="entry name" value="Plug_dom"/>
</dbReference>
<name>A0ABR7KMG5_9SPHI</name>
<dbReference type="InterPro" id="IPR023997">
    <property type="entry name" value="TonB-dep_OMP_SusC/RagA_CS"/>
</dbReference>
<evidence type="ECO:0000256" key="1">
    <source>
        <dbReference type="ARBA" id="ARBA00004571"/>
    </source>
</evidence>
<proteinExistence type="inferred from homology"/>
<gene>
    <name evidence="10" type="ORF">H7U22_01420</name>
</gene>
<evidence type="ECO:0000256" key="7">
    <source>
        <dbReference type="PROSITE-ProRule" id="PRU01360"/>
    </source>
</evidence>
<dbReference type="InterPro" id="IPR008969">
    <property type="entry name" value="CarboxyPept-like_regulatory"/>
</dbReference>
<accession>A0ABR7KMG5</accession>
<organism evidence="10 11">
    <name type="scientific">Pedobacter fastidiosus</name>
    <dbReference type="NCBI Taxonomy" id="2765361"/>
    <lineage>
        <taxon>Bacteria</taxon>
        <taxon>Pseudomonadati</taxon>
        <taxon>Bacteroidota</taxon>
        <taxon>Sphingobacteriia</taxon>
        <taxon>Sphingobacteriales</taxon>
        <taxon>Sphingobacteriaceae</taxon>
        <taxon>Pedobacter</taxon>
    </lineage>
</organism>
<evidence type="ECO:0000256" key="4">
    <source>
        <dbReference type="ARBA" id="ARBA00022692"/>
    </source>
</evidence>
<protein>
    <submittedName>
        <fullName evidence="10">SusC/RagA family TonB-linked outer membrane protein</fullName>
    </submittedName>
</protein>
<dbReference type="Pfam" id="PF07715">
    <property type="entry name" value="Plug"/>
    <property type="match status" value="1"/>
</dbReference>
<sequence length="1220" mass="135514">MERNFYKRNAGMSLRQMALLVCAIFWGVLAHADVQQANAKPERLDNYLKKIEQAYKVSFVYDAAEINKSMVLDVPAKLTTITESLDQLKQKNIGYKLVGNQVILKIQEAIRSGSKKDIIVKGRVRDKKDGSAMPGVSVRERGMANAISTNGQGEYQITVKDGATLSFASVGYKTVEVAVNGRSSIDVSLEEDASQLKEVNIVSTGYQDINKKLFTGAATALKASDVRRDGINDVSRMLEGRVAGVSVQNVSGTFGAAPKIRVRGATSISGDNKPLWVVDGIILEDVVNISNEQLSTGDPSTLVGSSVAGLNPDDIESFNILKDAAATAQYGARAMNGVVIITTKKGKNTDGKPVISYTGNFSSYMKPSYNNFDILNSADQMNVYLEMQNKGWLNHSSSSRSSNGGVFTKMYNQMYNYDAATGTYALRNDAPSQKQFLQRYADTNTDWFDILFKQSFMQEHSLSVATGTQKSKIYASTSFLQDNGWSIGDNVKRFTGNLRGNFEISDKLSIELITQGSIRDQKAPGTLGRNGNPVYGTYDREFDINPFSYALNTSRTLTAYDANGNREFFTQNYAPFNILNELENNTLELNLIDFKVQGGLKYKITKDLKYSFDGAYRYARTSQEHKITEDSNMAQAYRAGINPNDATIRGANKFLYKNPDDPNALPVSVLPYGGFYKTNDDNIINYYVRNSLEYDKTFNEDHLVNFFATQEMRYINRQNKVFDGYGYQYDKGGVPFIDPNIVKANVEGGFNYYSMGYRYERYLNYSLRGAYSYKGKYSINATGRYDGSNLLGESPTARWLPTWNISGAWNIDKEEFFGAETHNNKTPSRLSQILNRATLRGTYGLVASMGSAQNSSLVVKSTGTRRPYLAEKETKLYIDGLENSELTFEKLNELNVGLDLGFFDERMTLTVDAYKRKSFDLIGAFKTSGIGGEAIKQANYADMKSHGIEATLGARVLKTTNFNWSTQLIFGYNKNEITNLKNQPSIFSLIGADGGPLEGYAQRGLFSLDFQGLDPLNGSPKYINDEGIVSGDVYLQSNVVKYLKYEGPIDPTYTGGFSNTFKYKDFTLSTLVTFAAGNKVRLSPAFKTSYTDLDAMPKAFLSRWEIPGDELITNVPSILDALEATNFGSNYAYNNYNYSTERVADGGFVRMKQIILSYNIPAKFSKKLGFTNSSLSVVGNNLFLIYSDKKLNGQDPEFFGSGGVALPIPRQFTLSFKVGF</sequence>
<keyword evidence="6 7" id="KW-0998">Cell outer membrane</keyword>
<keyword evidence="8" id="KW-0732">Signal</keyword>
<dbReference type="Gene3D" id="2.170.130.10">
    <property type="entry name" value="TonB-dependent receptor, plug domain"/>
    <property type="match status" value="1"/>
</dbReference>
<dbReference type="Gene3D" id="2.40.170.20">
    <property type="entry name" value="TonB-dependent receptor, beta-barrel domain"/>
    <property type="match status" value="1"/>
</dbReference>
<feature type="chain" id="PRO_5046148826" evidence="8">
    <location>
        <begin position="33"/>
        <end position="1220"/>
    </location>
</feature>
<comment type="caution">
    <text evidence="10">The sequence shown here is derived from an EMBL/GenBank/DDBJ whole genome shotgun (WGS) entry which is preliminary data.</text>
</comment>
<keyword evidence="4 7" id="KW-0812">Transmembrane</keyword>
<evidence type="ECO:0000256" key="5">
    <source>
        <dbReference type="ARBA" id="ARBA00023136"/>
    </source>
</evidence>
<evidence type="ECO:0000256" key="6">
    <source>
        <dbReference type="ARBA" id="ARBA00023237"/>
    </source>
</evidence>
<keyword evidence="5 7" id="KW-0472">Membrane</keyword>
<reference evidence="10 11" key="1">
    <citation type="submission" date="2020-08" db="EMBL/GenBank/DDBJ databases">
        <authorList>
            <person name="Sun Q."/>
            <person name="Inoue M."/>
        </authorList>
    </citation>
    <scope>NUCLEOTIDE SEQUENCE [LARGE SCALE GENOMIC DNA]</scope>
    <source>
        <strain evidence="10 11">CCM 8938</strain>
    </source>
</reference>
<dbReference type="InterPro" id="IPR039426">
    <property type="entry name" value="TonB-dep_rcpt-like"/>
</dbReference>